<keyword evidence="3" id="KW-0695">RNA-directed DNA polymerase</keyword>
<dbReference type="SUPFAM" id="SSF56672">
    <property type="entry name" value="DNA/RNA polymerases"/>
    <property type="match status" value="1"/>
</dbReference>
<dbReference type="InterPro" id="IPR051083">
    <property type="entry name" value="GrpII_Intron_Splice-Mob/Def"/>
</dbReference>
<proteinExistence type="inferred from homology"/>
<comment type="caution">
    <text evidence="3">The sequence shown here is derived from an EMBL/GenBank/DDBJ whole genome shotgun (WGS) entry which is preliminary data.</text>
</comment>
<protein>
    <submittedName>
        <fullName evidence="3">Retron-type reverse transcriptase</fullName>
    </submittedName>
</protein>
<dbReference type="Proteomes" id="UP000007364">
    <property type="component" value="Unassembled WGS sequence"/>
</dbReference>
<dbReference type="InterPro" id="IPR000477">
    <property type="entry name" value="RT_dom"/>
</dbReference>
<evidence type="ECO:0000259" key="2">
    <source>
        <dbReference type="PROSITE" id="PS50878"/>
    </source>
</evidence>
<evidence type="ECO:0000313" key="3">
    <source>
        <dbReference type="EMBL" id="EKF56213.1"/>
    </source>
</evidence>
<gene>
    <name evidence="3" type="ORF">I215_01783</name>
</gene>
<dbReference type="PATRIC" id="fig|555500.3.peg.369"/>
<keyword evidence="3" id="KW-0808">Transferase</keyword>
<dbReference type="GO" id="GO:0003964">
    <property type="term" value="F:RNA-directed DNA polymerase activity"/>
    <property type="evidence" value="ECO:0007669"/>
    <property type="project" value="UniProtKB-KW"/>
</dbReference>
<evidence type="ECO:0000256" key="1">
    <source>
        <dbReference type="ARBA" id="ARBA00034120"/>
    </source>
</evidence>
<dbReference type="InterPro" id="IPR043502">
    <property type="entry name" value="DNA/RNA_pol_sf"/>
</dbReference>
<keyword evidence="4" id="KW-1185">Reference proteome</keyword>
<dbReference type="Pfam" id="PF00078">
    <property type="entry name" value="RVT_1"/>
    <property type="match status" value="1"/>
</dbReference>
<dbReference type="PANTHER" id="PTHR34047">
    <property type="entry name" value="NUCLEAR INTRON MATURASE 1, MITOCHONDRIAL-RELATED"/>
    <property type="match status" value="1"/>
</dbReference>
<dbReference type="AlphaFoldDB" id="K2P5F5"/>
<dbReference type="EMBL" id="AMSG01000002">
    <property type="protein sequence ID" value="EKF56213.1"/>
    <property type="molecule type" value="Genomic_DNA"/>
</dbReference>
<evidence type="ECO:0000313" key="4">
    <source>
        <dbReference type="Proteomes" id="UP000007364"/>
    </source>
</evidence>
<dbReference type="PANTHER" id="PTHR34047:SF8">
    <property type="entry name" value="PROTEIN YKFC"/>
    <property type="match status" value="1"/>
</dbReference>
<organism evidence="3 4">
    <name type="scientific">Galbibacter marinus</name>
    <dbReference type="NCBI Taxonomy" id="555500"/>
    <lineage>
        <taxon>Bacteria</taxon>
        <taxon>Pseudomonadati</taxon>
        <taxon>Bacteroidota</taxon>
        <taxon>Flavobacteriia</taxon>
        <taxon>Flavobacteriales</taxon>
        <taxon>Flavobacteriaceae</taxon>
        <taxon>Galbibacter</taxon>
    </lineage>
</organism>
<comment type="similarity">
    <text evidence="1">Belongs to the bacterial reverse transcriptase family.</text>
</comment>
<dbReference type="STRING" id="555500.I215_01783"/>
<dbReference type="PROSITE" id="PS50878">
    <property type="entry name" value="RT_POL"/>
    <property type="match status" value="1"/>
</dbReference>
<dbReference type="CDD" id="cd01646">
    <property type="entry name" value="RT_Bac_retron_I"/>
    <property type="match status" value="1"/>
</dbReference>
<reference evidence="3 4" key="1">
    <citation type="journal article" date="2012" name="J. Bacteriol.">
        <title>Genome Sequence of Galbibacter marinum Type Strain ck-I2-15.</title>
        <authorList>
            <person name="Lai Q."/>
            <person name="Li C."/>
            <person name="Shao Z."/>
        </authorList>
    </citation>
    <scope>NUCLEOTIDE SEQUENCE [LARGE SCALE GENOMIC DNA]</scope>
    <source>
        <strain evidence="4">ck-I2-15</strain>
    </source>
</reference>
<accession>K2P5F5</accession>
<dbReference type="eggNOG" id="COG3344">
    <property type="taxonomic scope" value="Bacteria"/>
</dbReference>
<keyword evidence="3" id="KW-0548">Nucleotidyltransferase</keyword>
<sequence>MKIYVQCKPCHLAEKDNFKRGVGTNRGDDPKNKGMKRQTNLYSKIVTIENLRLADARARKGKGNQYGVRIFDNNPEGNFLLLHEMLTNNAYKTSEYSTFKVYEPKERLVYRLPYFPDRICHHAIMNVLEPIFMANFTSDTYSCIKGRGVHACSNAVKKALQDVEGTKYCLKLDITKFYPSIDHDILKSLLRKKFKDQDLLALLYEIIDSAPGLPIGNYLSQYLANFYLSYFDHWMKEEKGVKYYFRYADDIVALASSKTYLHQLFIEMNNYINDRLNLQFKGNHQVFPVNSRGIDFVGYVHYHTHTLLRKSIKKRFAKSVSKKKKHASIAAYWGWAKHADSKNLLKKLLTHEQFQRFQH</sequence>
<name>K2P5F5_9FLAO</name>
<feature type="domain" description="Reverse transcriptase" evidence="2">
    <location>
        <begin position="1"/>
        <end position="301"/>
    </location>
</feature>